<dbReference type="InterPro" id="IPR035901">
    <property type="entry name" value="GIY-YIG_endonuc_sf"/>
</dbReference>
<organism evidence="2 3">
    <name type="scientific">Novosphingobium indicum</name>
    <dbReference type="NCBI Taxonomy" id="462949"/>
    <lineage>
        <taxon>Bacteria</taxon>
        <taxon>Pseudomonadati</taxon>
        <taxon>Pseudomonadota</taxon>
        <taxon>Alphaproteobacteria</taxon>
        <taxon>Sphingomonadales</taxon>
        <taxon>Sphingomonadaceae</taxon>
        <taxon>Novosphingobium</taxon>
    </lineage>
</organism>
<evidence type="ECO:0000313" key="2">
    <source>
        <dbReference type="EMBL" id="GGN55909.1"/>
    </source>
</evidence>
<accession>A0ABQ2JTC2</accession>
<dbReference type="RefSeq" id="WP_098108340.1">
    <property type="nucleotide sequence ID" value="NZ_BMLK01000016.1"/>
</dbReference>
<dbReference type="Gene3D" id="3.40.1440.10">
    <property type="entry name" value="GIY-YIG endonuclease"/>
    <property type="match status" value="1"/>
</dbReference>
<dbReference type="EMBL" id="BMLK01000016">
    <property type="protein sequence ID" value="GGN55909.1"/>
    <property type="molecule type" value="Genomic_DNA"/>
</dbReference>
<dbReference type="PROSITE" id="PS50164">
    <property type="entry name" value="GIY_YIG"/>
    <property type="match status" value="1"/>
</dbReference>
<feature type="domain" description="GIY-YIG" evidence="1">
    <location>
        <begin position="188"/>
        <end position="277"/>
    </location>
</feature>
<dbReference type="InterPro" id="IPR000305">
    <property type="entry name" value="GIY-YIG_endonuc"/>
</dbReference>
<gene>
    <name evidence="2" type="ORF">GCM10011349_33090</name>
</gene>
<dbReference type="SUPFAM" id="SSF82771">
    <property type="entry name" value="GIY-YIG endonuclease"/>
    <property type="match status" value="1"/>
</dbReference>
<reference evidence="3" key="1">
    <citation type="journal article" date="2019" name="Int. J. Syst. Evol. Microbiol.">
        <title>The Global Catalogue of Microorganisms (GCM) 10K type strain sequencing project: providing services to taxonomists for standard genome sequencing and annotation.</title>
        <authorList>
            <consortium name="The Broad Institute Genomics Platform"/>
            <consortium name="The Broad Institute Genome Sequencing Center for Infectious Disease"/>
            <person name="Wu L."/>
            <person name="Ma J."/>
        </authorList>
    </citation>
    <scope>NUCLEOTIDE SEQUENCE [LARGE SCALE GENOMIC DNA]</scope>
    <source>
        <strain evidence="3">CGMCC 1.6784</strain>
    </source>
</reference>
<name>A0ABQ2JTC2_9SPHN</name>
<evidence type="ECO:0000259" key="1">
    <source>
        <dbReference type="PROSITE" id="PS50164"/>
    </source>
</evidence>
<keyword evidence="3" id="KW-1185">Reference proteome</keyword>
<comment type="caution">
    <text evidence="2">The sequence shown here is derived from an EMBL/GenBank/DDBJ whole genome shotgun (WGS) entry which is preliminary data.</text>
</comment>
<dbReference type="Proteomes" id="UP000605099">
    <property type="component" value="Unassembled WGS sequence"/>
</dbReference>
<evidence type="ECO:0000313" key="3">
    <source>
        <dbReference type="Proteomes" id="UP000605099"/>
    </source>
</evidence>
<dbReference type="CDD" id="cd10446">
    <property type="entry name" value="GIY-YIG_unchar_1"/>
    <property type="match status" value="1"/>
</dbReference>
<sequence>MLLFTDLLAKAGFSPADVRLLRHQTKGPNGRTPYLLWRDQKPAFEDYQCVQSTHNRTSLAAPIWASFVAPPTGGTLFAGLYSAKRIGHAGEHWIDPLHGVPGSTLTSHALDRYETEPIPDLADYAGRLWIDWGSGTRSWVQRADRQNKTICELTRAFREDAFPGYTHFLARISELQGLPATWVTALSAARGVYLLTSSRTKEQYVGSATGANGFFGRWLNYAQDGHGGNLGLRSSEPSDYQVSILEVSGSAATQDDIVAIEQLWKRKLQSRKMGLNRN</sequence>
<proteinExistence type="predicted"/>
<protein>
    <recommendedName>
        <fullName evidence="1">GIY-YIG domain-containing protein</fullName>
    </recommendedName>
</protein>